<evidence type="ECO:0000259" key="1">
    <source>
        <dbReference type="PROSITE" id="PS51186"/>
    </source>
</evidence>
<dbReference type="Proteomes" id="UP001269144">
    <property type="component" value="Unassembled WGS sequence"/>
</dbReference>
<dbReference type="EMBL" id="JAVQLW010000002">
    <property type="protein sequence ID" value="MDS9468970.1"/>
    <property type="molecule type" value="Genomic_DNA"/>
</dbReference>
<evidence type="ECO:0000313" key="3">
    <source>
        <dbReference type="Proteomes" id="UP001269144"/>
    </source>
</evidence>
<dbReference type="InterPro" id="IPR000182">
    <property type="entry name" value="GNAT_dom"/>
</dbReference>
<dbReference type="RefSeq" id="WP_311161450.1">
    <property type="nucleotide sequence ID" value="NZ_JAVQLW010000002.1"/>
</dbReference>
<organism evidence="2 3">
    <name type="scientific">Paracoccus aurantius</name>
    <dbReference type="NCBI Taxonomy" id="3073814"/>
    <lineage>
        <taxon>Bacteria</taxon>
        <taxon>Pseudomonadati</taxon>
        <taxon>Pseudomonadota</taxon>
        <taxon>Alphaproteobacteria</taxon>
        <taxon>Rhodobacterales</taxon>
        <taxon>Paracoccaceae</taxon>
        <taxon>Paracoccus</taxon>
    </lineage>
</organism>
<sequence>MEFSESRLIPIGERAEISAWESVWSLAPKNTREQLGLSWARSGDGAIALHASGFGWWFFNRVLGIGLTGVGDTLWLDGELDRFEAAGQPYGVSFCSELVPRGFADHLAGRGLRHQNTLAKMIRRSDDLPLRGPDRDIREIGPEDMALFVQTLRQGFGVPATLDDLFATLPGEKGWHCYLGYDKGRPVATGALYHAADTAWLGFGSVVPDSRRSGMHRAMMLFRMQAAAEMGCRWLVTETNRPEGDEPAPSYRNMESLGFTPAYFRPNHIRAA</sequence>
<dbReference type="CDD" id="cd04301">
    <property type="entry name" value="NAT_SF"/>
    <property type="match status" value="1"/>
</dbReference>
<gene>
    <name evidence="2" type="ORF">RGQ15_15490</name>
</gene>
<evidence type="ECO:0000313" key="2">
    <source>
        <dbReference type="EMBL" id="MDS9468970.1"/>
    </source>
</evidence>
<keyword evidence="2" id="KW-0808">Transferase</keyword>
<feature type="domain" description="N-acetyltransferase" evidence="1">
    <location>
        <begin position="135"/>
        <end position="272"/>
    </location>
</feature>
<dbReference type="EC" id="2.3.1.-" evidence="2"/>
<comment type="caution">
    <text evidence="2">The sequence shown here is derived from an EMBL/GenBank/DDBJ whole genome shotgun (WGS) entry which is preliminary data.</text>
</comment>
<keyword evidence="3" id="KW-1185">Reference proteome</keyword>
<name>A0ABU2HV96_9RHOB</name>
<keyword evidence="2" id="KW-0012">Acyltransferase</keyword>
<dbReference type="PROSITE" id="PS51186">
    <property type="entry name" value="GNAT"/>
    <property type="match status" value="1"/>
</dbReference>
<dbReference type="InterPro" id="IPR016181">
    <property type="entry name" value="Acyl_CoA_acyltransferase"/>
</dbReference>
<proteinExistence type="predicted"/>
<reference evidence="3" key="1">
    <citation type="submission" date="2023-07" db="EMBL/GenBank/DDBJ databases">
        <title>Paracoccus sp. MBLB3053 whole genome sequence.</title>
        <authorList>
            <person name="Hwang C.Y."/>
            <person name="Cho E.-S."/>
            <person name="Seo M.-J."/>
        </authorList>
    </citation>
    <scope>NUCLEOTIDE SEQUENCE [LARGE SCALE GENOMIC DNA]</scope>
    <source>
        <strain evidence="3">MBLB3053</strain>
    </source>
</reference>
<dbReference type="SUPFAM" id="SSF55729">
    <property type="entry name" value="Acyl-CoA N-acyltransferases (Nat)"/>
    <property type="match status" value="1"/>
</dbReference>
<dbReference type="GO" id="GO:0016746">
    <property type="term" value="F:acyltransferase activity"/>
    <property type="evidence" value="ECO:0007669"/>
    <property type="project" value="UniProtKB-KW"/>
</dbReference>
<dbReference type="Gene3D" id="3.40.630.30">
    <property type="match status" value="1"/>
</dbReference>
<accession>A0ABU2HV96</accession>
<protein>
    <submittedName>
        <fullName evidence="2">GNAT family N-acetyltransferase</fullName>
        <ecNumber evidence="2">2.3.1.-</ecNumber>
    </submittedName>
</protein>